<evidence type="ECO:0000256" key="4">
    <source>
        <dbReference type="ARBA" id="ARBA00023163"/>
    </source>
</evidence>
<evidence type="ECO:0000256" key="1">
    <source>
        <dbReference type="ARBA" id="ARBA00009437"/>
    </source>
</evidence>
<dbReference type="SUPFAM" id="SSF46785">
    <property type="entry name" value="Winged helix' DNA-binding domain"/>
    <property type="match status" value="1"/>
</dbReference>
<reference evidence="6 7" key="1">
    <citation type="submission" date="2019-09" db="EMBL/GenBank/DDBJ databases">
        <title>Phylogeny of genus Pseudoclavibacter and closely related genus.</title>
        <authorList>
            <person name="Li Y."/>
        </authorList>
    </citation>
    <scope>NUCLEOTIDE SEQUENCE [LARGE SCALE GENOMIC DNA]</scope>
    <source>
        <strain evidence="6 7">KCTC 13959</strain>
    </source>
</reference>
<dbReference type="Gene3D" id="1.10.10.10">
    <property type="entry name" value="Winged helix-like DNA-binding domain superfamily/Winged helix DNA-binding domain"/>
    <property type="match status" value="1"/>
</dbReference>
<dbReference type="InterPro" id="IPR005119">
    <property type="entry name" value="LysR_subst-bd"/>
</dbReference>
<dbReference type="Pfam" id="PF00126">
    <property type="entry name" value="HTH_1"/>
    <property type="match status" value="1"/>
</dbReference>
<protein>
    <submittedName>
        <fullName evidence="6">LysR family transcriptional regulator</fullName>
    </submittedName>
</protein>
<evidence type="ECO:0000256" key="3">
    <source>
        <dbReference type="ARBA" id="ARBA00023125"/>
    </source>
</evidence>
<evidence type="ECO:0000256" key="2">
    <source>
        <dbReference type="ARBA" id="ARBA00023015"/>
    </source>
</evidence>
<evidence type="ECO:0000313" key="7">
    <source>
        <dbReference type="Proteomes" id="UP000433493"/>
    </source>
</evidence>
<evidence type="ECO:0000313" key="6">
    <source>
        <dbReference type="EMBL" id="KAB1642162.1"/>
    </source>
</evidence>
<dbReference type="PROSITE" id="PS50931">
    <property type="entry name" value="HTH_LYSR"/>
    <property type="match status" value="1"/>
</dbReference>
<feature type="domain" description="HTH lysR-type" evidence="5">
    <location>
        <begin position="1"/>
        <end position="59"/>
    </location>
</feature>
<dbReference type="GO" id="GO:0003677">
    <property type="term" value="F:DNA binding"/>
    <property type="evidence" value="ECO:0007669"/>
    <property type="project" value="UniProtKB-KW"/>
</dbReference>
<keyword evidence="2" id="KW-0805">Transcription regulation</keyword>
<dbReference type="PANTHER" id="PTHR30346:SF29">
    <property type="entry name" value="LYSR SUBSTRATE-BINDING"/>
    <property type="match status" value="1"/>
</dbReference>
<dbReference type="RefSeq" id="WP_158052617.1">
    <property type="nucleotide sequence ID" value="NZ_WBKB01000006.1"/>
</dbReference>
<keyword evidence="4" id="KW-0804">Transcription</keyword>
<dbReference type="OrthoDB" id="3673085at2"/>
<comment type="caution">
    <text evidence="6">The sequence shown here is derived from an EMBL/GenBank/DDBJ whole genome shotgun (WGS) entry which is preliminary data.</text>
</comment>
<gene>
    <name evidence="6" type="ORF">F8O05_10070</name>
</gene>
<dbReference type="InterPro" id="IPR036388">
    <property type="entry name" value="WH-like_DNA-bd_sf"/>
</dbReference>
<dbReference type="Proteomes" id="UP000433493">
    <property type="component" value="Unassembled WGS sequence"/>
</dbReference>
<keyword evidence="7" id="KW-1185">Reference proteome</keyword>
<accession>A0A7J5B9F2</accession>
<organism evidence="6 7">
    <name type="scientific">Gulosibacter chungangensis</name>
    <dbReference type="NCBI Taxonomy" id="979746"/>
    <lineage>
        <taxon>Bacteria</taxon>
        <taxon>Bacillati</taxon>
        <taxon>Actinomycetota</taxon>
        <taxon>Actinomycetes</taxon>
        <taxon>Micrococcales</taxon>
        <taxon>Microbacteriaceae</taxon>
        <taxon>Gulosibacter</taxon>
    </lineage>
</organism>
<dbReference type="Pfam" id="PF03466">
    <property type="entry name" value="LysR_substrate"/>
    <property type="match status" value="1"/>
</dbReference>
<dbReference type="Gene3D" id="3.40.190.10">
    <property type="entry name" value="Periplasmic binding protein-like II"/>
    <property type="match status" value="2"/>
</dbReference>
<dbReference type="GO" id="GO:0032993">
    <property type="term" value="C:protein-DNA complex"/>
    <property type="evidence" value="ECO:0007669"/>
    <property type="project" value="TreeGrafter"/>
</dbReference>
<dbReference type="InterPro" id="IPR036390">
    <property type="entry name" value="WH_DNA-bd_sf"/>
</dbReference>
<dbReference type="AlphaFoldDB" id="A0A7J5B9F2"/>
<comment type="similarity">
    <text evidence="1">Belongs to the LysR transcriptional regulatory family.</text>
</comment>
<proteinExistence type="inferred from homology"/>
<dbReference type="GO" id="GO:0003700">
    <property type="term" value="F:DNA-binding transcription factor activity"/>
    <property type="evidence" value="ECO:0007669"/>
    <property type="project" value="InterPro"/>
</dbReference>
<dbReference type="EMBL" id="WBKB01000006">
    <property type="protein sequence ID" value="KAB1642162.1"/>
    <property type="molecule type" value="Genomic_DNA"/>
</dbReference>
<evidence type="ECO:0000259" key="5">
    <source>
        <dbReference type="PROSITE" id="PS50931"/>
    </source>
</evidence>
<dbReference type="SUPFAM" id="SSF53850">
    <property type="entry name" value="Periplasmic binding protein-like II"/>
    <property type="match status" value="1"/>
</dbReference>
<dbReference type="InterPro" id="IPR000847">
    <property type="entry name" value="LysR_HTH_N"/>
</dbReference>
<name>A0A7J5B9F2_9MICO</name>
<keyword evidence="3" id="KW-0238">DNA-binding</keyword>
<dbReference type="PANTHER" id="PTHR30346">
    <property type="entry name" value="TRANSCRIPTIONAL DUAL REGULATOR HCAR-RELATED"/>
    <property type="match status" value="1"/>
</dbReference>
<sequence length="308" mass="33609">MSDIKRLQMLVELGRLGTISAVARSLAYSTSAVSQQLTQLERDFGASLIEPDGRRVRLTPQGEVLLQHAQEVLREWEGAHSAVRASTNEVTGSVAISAFETACLSLIPPLVRQLAIEHPAARVTVQQADSDAALDLVVARAADIGIVERYPHQTLRHSGEITESVLFHDRMMLAVPEKFDREVRGLQDVADCDWVVELPGAPARSWAESMCRGAGFEPRVCFESFDVLVHHNLVRSGVAIGFVPELTPRHMLSGVRFIDLGQDALRTVYTVSRTSQQGMPLLQAVIKLLQGHSGRKPATVAPSPSATK</sequence>